<dbReference type="InterPro" id="IPR023772">
    <property type="entry name" value="DNA-bd_HTH_TetR-type_CS"/>
</dbReference>
<dbReference type="GO" id="GO:0000976">
    <property type="term" value="F:transcription cis-regulatory region binding"/>
    <property type="evidence" value="ECO:0007669"/>
    <property type="project" value="TreeGrafter"/>
</dbReference>
<dbReference type="PANTHER" id="PTHR30055">
    <property type="entry name" value="HTH-TYPE TRANSCRIPTIONAL REGULATOR RUTR"/>
    <property type="match status" value="1"/>
</dbReference>
<accession>A0A846TIZ3</accession>
<dbReference type="Gene3D" id="1.10.10.60">
    <property type="entry name" value="Homeodomain-like"/>
    <property type="match status" value="1"/>
</dbReference>
<dbReference type="GO" id="GO:0003700">
    <property type="term" value="F:DNA-binding transcription factor activity"/>
    <property type="evidence" value="ECO:0007669"/>
    <property type="project" value="TreeGrafter"/>
</dbReference>
<dbReference type="PROSITE" id="PS50977">
    <property type="entry name" value="HTH_TETR_2"/>
    <property type="match status" value="1"/>
</dbReference>
<dbReference type="PANTHER" id="PTHR30055:SF211">
    <property type="entry name" value="TRANSCRIPTIONAL REGULATOR, TETR FAMILY"/>
    <property type="match status" value="1"/>
</dbReference>
<gene>
    <name evidence="4" type="ORF">GWK17_10985</name>
</gene>
<comment type="caution">
    <text evidence="4">The sequence shown here is derived from an EMBL/GenBank/DDBJ whole genome shotgun (WGS) entry which is preliminary data.</text>
</comment>
<dbReference type="InterPro" id="IPR001647">
    <property type="entry name" value="HTH_TetR"/>
</dbReference>
<keyword evidence="1 2" id="KW-0238">DNA-binding</keyword>
<protein>
    <submittedName>
        <fullName evidence="4">TetR/AcrR family transcriptional regulator</fullName>
    </submittedName>
</protein>
<feature type="DNA-binding region" description="H-T-H motif" evidence="2">
    <location>
        <begin position="34"/>
        <end position="53"/>
    </location>
</feature>
<dbReference type="InterPro" id="IPR050109">
    <property type="entry name" value="HTH-type_TetR-like_transc_reg"/>
</dbReference>
<evidence type="ECO:0000256" key="1">
    <source>
        <dbReference type="ARBA" id="ARBA00023125"/>
    </source>
</evidence>
<evidence type="ECO:0000256" key="2">
    <source>
        <dbReference type="PROSITE-ProRule" id="PRU00335"/>
    </source>
</evidence>
<dbReference type="InterPro" id="IPR009057">
    <property type="entry name" value="Homeodomain-like_sf"/>
</dbReference>
<dbReference type="Gene3D" id="1.10.357.10">
    <property type="entry name" value="Tetracycline Repressor, domain 2"/>
    <property type="match status" value="1"/>
</dbReference>
<dbReference type="Proteomes" id="UP000587942">
    <property type="component" value="Unassembled WGS sequence"/>
</dbReference>
<dbReference type="InterPro" id="IPR036271">
    <property type="entry name" value="Tet_transcr_reg_TetR-rel_C_sf"/>
</dbReference>
<organism evidence="4 5">
    <name type="scientific">Mesobacillus selenatarsenatis</name>
    <dbReference type="NCBI Taxonomy" id="388741"/>
    <lineage>
        <taxon>Bacteria</taxon>
        <taxon>Bacillati</taxon>
        <taxon>Bacillota</taxon>
        <taxon>Bacilli</taxon>
        <taxon>Bacillales</taxon>
        <taxon>Bacillaceae</taxon>
        <taxon>Mesobacillus</taxon>
    </lineage>
</organism>
<sequence length="212" mass="24322">MSPKVSQEHMEQRRAEILKAAEKVFIEYGYERATMKHIMDAANVSRGGLYQYFSNKEAMFETILEEGLSLELDETLEMLKENATSYWDMLMKTIFGEGGEPDDEMDPLAPAKLEFFIIGRNDEHRRAYGKTRYNNGLSIYAHIIEDGQRSGEFSKKFDHEIIARSIIAFIDGLAVEDAMLSREDLRIKEQSVLFVEYLKMALGISEHSTDGK</sequence>
<dbReference type="SUPFAM" id="SSF46689">
    <property type="entry name" value="Homeodomain-like"/>
    <property type="match status" value="1"/>
</dbReference>
<feature type="domain" description="HTH tetR-type" evidence="3">
    <location>
        <begin position="11"/>
        <end position="71"/>
    </location>
</feature>
<proteinExistence type="predicted"/>
<dbReference type="SUPFAM" id="SSF48498">
    <property type="entry name" value="Tetracyclin repressor-like, C-terminal domain"/>
    <property type="match status" value="1"/>
</dbReference>
<dbReference type="EMBL" id="JAAVUM010000006">
    <property type="protein sequence ID" value="NKE05984.1"/>
    <property type="molecule type" value="Genomic_DNA"/>
</dbReference>
<evidence type="ECO:0000259" key="3">
    <source>
        <dbReference type="PROSITE" id="PS50977"/>
    </source>
</evidence>
<dbReference type="InterPro" id="IPR041612">
    <property type="entry name" value="YfiR_C"/>
</dbReference>
<evidence type="ECO:0000313" key="5">
    <source>
        <dbReference type="Proteomes" id="UP000587942"/>
    </source>
</evidence>
<dbReference type="Pfam" id="PF17922">
    <property type="entry name" value="TetR_C_17"/>
    <property type="match status" value="1"/>
</dbReference>
<reference evidence="4 5" key="1">
    <citation type="submission" date="2020-03" db="EMBL/GenBank/DDBJ databases">
        <authorList>
            <person name="Sun Q."/>
        </authorList>
    </citation>
    <scope>NUCLEOTIDE SEQUENCE [LARGE SCALE GENOMIC DNA]</scope>
    <source>
        <strain evidence="4 5">KACC 21451</strain>
    </source>
</reference>
<name>A0A846TIZ3_9BACI</name>
<dbReference type="AlphaFoldDB" id="A0A846TIZ3"/>
<dbReference type="PROSITE" id="PS01081">
    <property type="entry name" value="HTH_TETR_1"/>
    <property type="match status" value="1"/>
</dbReference>
<evidence type="ECO:0000313" key="4">
    <source>
        <dbReference type="EMBL" id="NKE05984.1"/>
    </source>
</evidence>
<dbReference type="PRINTS" id="PR00455">
    <property type="entry name" value="HTHTETR"/>
</dbReference>
<dbReference type="Pfam" id="PF00440">
    <property type="entry name" value="TetR_N"/>
    <property type="match status" value="1"/>
</dbReference>